<sequence length="276" mass="31297">MEASATAASEFIELWKNSINCDTQALIEAKEKCEHILNRVELAGRMIHIETTSEAFAENEIDANLLSDDRWKRLSWIFGPDAVRNFIGIDARGICLLLGFGEEWLDRKLASGTRFKLAIFPKTSVDGTLATWDGVENVVQKYYPEVWGKVENHMPEIRSTDFTEIQRLAGYDMQAVNLVGRRGRAYDVDGESDSEHYISLQRLQRREGTLVQVRQFLWDEIGIKGLFVGDGRTQNDAGEQGPREFLARNLPINDIEGHIVIEVNPSRCLVWPCIAL</sequence>
<dbReference type="AlphaFoldDB" id="A0A7S2UYZ7"/>
<proteinExistence type="predicted"/>
<organism evidence="1">
    <name type="scientific">Fibrocapsa japonica</name>
    <dbReference type="NCBI Taxonomy" id="94617"/>
    <lineage>
        <taxon>Eukaryota</taxon>
        <taxon>Sar</taxon>
        <taxon>Stramenopiles</taxon>
        <taxon>Ochrophyta</taxon>
        <taxon>Raphidophyceae</taxon>
        <taxon>Chattonellales</taxon>
        <taxon>Chattonellaceae</taxon>
        <taxon>Fibrocapsa</taxon>
    </lineage>
</organism>
<accession>A0A7S2UYZ7</accession>
<evidence type="ECO:0000313" key="1">
    <source>
        <dbReference type="EMBL" id="CAD9861703.1"/>
    </source>
</evidence>
<dbReference type="EMBL" id="HBHR01008744">
    <property type="protein sequence ID" value="CAD9861703.1"/>
    <property type="molecule type" value="Transcribed_RNA"/>
</dbReference>
<name>A0A7S2UYZ7_9STRA</name>
<gene>
    <name evidence="1" type="ORF">FJAP1339_LOCUS4225</name>
</gene>
<protein>
    <submittedName>
        <fullName evidence="1">Uncharacterized protein</fullName>
    </submittedName>
</protein>
<reference evidence="1" key="1">
    <citation type="submission" date="2021-01" db="EMBL/GenBank/DDBJ databases">
        <authorList>
            <person name="Corre E."/>
            <person name="Pelletier E."/>
            <person name="Niang G."/>
            <person name="Scheremetjew M."/>
            <person name="Finn R."/>
            <person name="Kale V."/>
            <person name="Holt S."/>
            <person name="Cochrane G."/>
            <person name="Meng A."/>
            <person name="Brown T."/>
            <person name="Cohen L."/>
        </authorList>
    </citation>
    <scope>NUCLEOTIDE SEQUENCE</scope>
    <source>
        <strain evidence="1">CCMP1661</strain>
    </source>
</reference>